<feature type="domain" description="GFO/IDH/MocA-like oxidoreductase" evidence="2">
    <location>
        <begin position="132"/>
        <end position="247"/>
    </location>
</feature>
<dbReference type="EMBL" id="UINC01038051">
    <property type="protein sequence ID" value="SVB34477.1"/>
    <property type="molecule type" value="Genomic_DNA"/>
</dbReference>
<reference evidence="3" key="1">
    <citation type="submission" date="2018-05" db="EMBL/GenBank/DDBJ databases">
        <authorList>
            <person name="Lanie J.A."/>
            <person name="Ng W.-L."/>
            <person name="Kazmierczak K.M."/>
            <person name="Andrzejewski T.M."/>
            <person name="Davidsen T.M."/>
            <person name="Wayne K.J."/>
            <person name="Tettelin H."/>
            <person name="Glass J.I."/>
            <person name="Rusch D."/>
            <person name="Podicherti R."/>
            <person name="Tsui H.-C.T."/>
            <person name="Winkler M.E."/>
        </authorList>
    </citation>
    <scope>NUCLEOTIDE SEQUENCE</scope>
</reference>
<name>A0A382DA11_9ZZZZ</name>
<dbReference type="InterPro" id="IPR052515">
    <property type="entry name" value="Gfo/Idh/MocA_Oxidoreductase"/>
</dbReference>
<evidence type="ECO:0000313" key="3">
    <source>
        <dbReference type="EMBL" id="SVB34477.1"/>
    </source>
</evidence>
<evidence type="ECO:0000259" key="2">
    <source>
        <dbReference type="Pfam" id="PF22725"/>
    </source>
</evidence>
<dbReference type="InterPro" id="IPR036291">
    <property type="entry name" value="NAD(P)-bd_dom_sf"/>
</dbReference>
<dbReference type="Gene3D" id="3.30.360.10">
    <property type="entry name" value="Dihydrodipicolinate Reductase, domain 2"/>
    <property type="match status" value="1"/>
</dbReference>
<dbReference type="SUPFAM" id="SSF55347">
    <property type="entry name" value="Glyceraldehyde-3-phosphate dehydrogenase-like, C-terminal domain"/>
    <property type="match status" value="1"/>
</dbReference>
<dbReference type="Pfam" id="PF22725">
    <property type="entry name" value="GFO_IDH_MocA_C3"/>
    <property type="match status" value="1"/>
</dbReference>
<dbReference type="GO" id="GO:0000166">
    <property type="term" value="F:nucleotide binding"/>
    <property type="evidence" value="ECO:0007669"/>
    <property type="project" value="InterPro"/>
</dbReference>
<dbReference type="SUPFAM" id="SSF51735">
    <property type="entry name" value="NAD(P)-binding Rossmann-fold domains"/>
    <property type="match status" value="1"/>
</dbReference>
<dbReference type="PANTHER" id="PTHR43249:SF1">
    <property type="entry name" value="D-GLUCOSIDE 3-DEHYDROGENASE"/>
    <property type="match status" value="1"/>
</dbReference>
<feature type="domain" description="Gfo/Idh/MocA-like oxidoreductase N-terminal" evidence="1">
    <location>
        <begin position="2"/>
        <end position="112"/>
    </location>
</feature>
<organism evidence="3">
    <name type="scientific">marine metagenome</name>
    <dbReference type="NCBI Taxonomy" id="408172"/>
    <lineage>
        <taxon>unclassified sequences</taxon>
        <taxon>metagenomes</taxon>
        <taxon>ecological metagenomes</taxon>
    </lineage>
</organism>
<dbReference type="InterPro" id="IPR000683">
    <property type="entry name" value="Gfo/Idh/MocA-like_OxRdtase_N"/>
</dbReference>
<protein>
    <recommendedName>
        <fullName evidence="4">Gfo/Idh/MocA-like oxidoreductase N-terminal domain-containing protein</fullName>
    </recommendedName>
</protein>
<dbReference type="Gene3D" id="3.40.50.720">
    <property type="entry name" value="NAD(P)-binding Rossmann-like Domain"/>
    <property type="match status" value="1"/>
</dbReference>
<evidence type="ECO:0000259" key="1">
    <source>
        <dbReference type="Pfam" id="PF01408"/>
    </source>
</evidence>
<proteinExistence type="predicted"/>
<sequence length="347" mass="39228">MLKVGIAGYGVVGQRRAKCVNSHPDLKLTAVCDKKYDQEGTFDNGINYFNDYRKLLKEDLDILIVSMSNDMATEVTIAGLESGLHIFCEKPPARNLEEFMLVIECEKKNPRLKLMFGFNHRYHESVEDALVILNSGKLGNVINIRGVYGKAKLITFNQPDWRTKREVAGGGVLLDQGIHMVDLMRLIAGEFDQVYSIISNNHWGYDVEDNAYALMRSKEGVVATINSSATQWRHRFNLDINLEKGSVVLGGILSGTKSYGAETLTVVSADPDYDQGDPKEQITKYNKDPSWQKEINLFTQSIMDDTEILSGSSQDAFHTMKLVSKIYFSDKDWRNLYNIENPEEFTI</sequence>
<dbReference type="Pfam" id="PF01408">
    <property type="entry name" value="GFO_IDH_MocA"/>
    <property type="match status" value="1"/>
</dbReference>
<dbReference type="PANTHER" id="PTHR43249">
    <property type="entry name" value="UDP-N-ACETYL-2-AMINO-2-DEOXY-D-GLUCURONATE OXIDASE"/>
    <property type="match status" value="1"/>
</dbReference>
<accession>A0A382DA11</accession>
<evidence type="ECO:0008006" key="4">
    <source>
        <dbReference type="Google" id="ProtNLM"/>
    </source>
</evidence>
<dbReference type="InterPro" id="IPR055170">
    <property type="entry name" value="GFO_IDH_MocA-like_dom"/>
</dbReference>
<dbReference type="AlphaFoldDB" id="A0A382DA11"/>
<gene>
    <name evidence="3" type="ORF">METZ01_LOCUS187331</name>
</gene>